<dbReference type="Proteomes" id="UP000057389">
    <property type="component" value="Unassembled WGS sequence"/>
</dbReference>
<dbReference type="OrthoDB" id="8634103at2"/>
<dbReference type="InterPro" id="IPR004045">
    <property type="entry name" value="Glutathione_S-Trfase_N"/>
</dbReference>
<dbReference type="SUPFAM" id="SSF52833">
    <property type="entry name" value="Thioredoxin-like"/>
    <property type="match status" value="1"/>
</dbReference>
<keyword evidence="3" id="KW-1185">Reference proteome</keyword>
<gene>
    <name evidence="2" type="ORF">APQ14_06185</name>
</gene>
<evidence type="ECO:0000313" key="3">
    <source>
        <dbReference type="Proteomes" id="UP000057389"/>
    </source>
</evidence>
<dbReference type="GeneID" id="300178589"/>
<keyword evidence="2" id="KW-0808">Transferase</keyword>
<dbReference type="AlphaFoldDB" id="A0A109D9C4"/>
<dbReference type="Gene3D" id="1.20.1050.10">
    <property type="match status" value="1"/>
</dbReference>
<dbReference type="EMBL" id="LMXU01000014">
    <property type="protein sequence ID" value="KWU01287.1"/>
    <property type="molecule type" value="Genomic_DNA"/>
</dbReference>
<comment type="caution">
    <text evidence="2">The sequence shown here is derived from an EMBL/GenBank/DDBJ whole genome shotgun (WGS) entry which is preliminary data.</text>
</comment>
<feature type="domain" description="GST N-terminal" evidence="1">
    <location>
        <begin position="1"/>
        <end position="79"/>
    </location>
</feature>
<evidence type="ECO:0000259" key="1">
    <source>
        <dbReference type="PROSITE" id="PS50404"/>
    </source>
</evidence>
<evidence type="ECO:0000313" key="2">
    <source>
        <dbReference type="EMBL" id="KWU01287.1"/>
    </source>
</evidence>
<dbReference type="GO" id="GO:0016740">
    <property type="term" value="F:transferase activity"/>
    <property type="evidence" value="ECO:0007669"/>
    <property type="project" value="UniProtKB-KW"/>
</dbReference>
<dbReference type="Gene3D" id="3.40.30.10">
    <property type="entry name" value="Glutaredoxin"/>
    <property type="match status" value="1"/>
</dbReference>
<accession>A0A109D9C4</accession>
<reference evidence="2 3" key="1">
    <citation type="submission" date="2015-11" db="EMBL/GenBank/DDBJ databases">
        <title>Draft WGS of Vibrio toranzoniae.</title>
        <authorList>
            <person name="Lasa A."/>
            <person name="Romalde J.L."/>
        </authorList>
    </citation>
    <scope>NUCLEOTIDE SEQUENCE [LARGE SCALE GENOMIC DNA]</scope>
    <source>
        <strain evidence="2 3">Vb 10.8</strain>
    </source>
</reference>
<protein>
    <submittedName>
        <fullName evidence="2">Glutathione S-transferase</fullName>
    </submittedName>
</protein>
<name>A0A109D9C4_9VIBR</name>
<dbReference type="RefSeq" id="WP_060467848.1">
    <property type="nucleotide sequence ID" value="NZ_AP025514.1"/>
</dbReference>
<proteinExistence type="predicted"/>
<organism evidence="2 3">
    <name type="scientific">Vibrio toranzoniae</name>
    <dbReference type="NCBI Taxonomy" id="1194427"/>
    <lineage>
        <taxon>Bacteria</taxon>
        <taxon>Pseudomonadati</taxon>
        <taxon>Pseudomonadota</taxon>
        <taxon>Gammaproteobacteria</taxon>
        <taxon>Vibrionales</taxon>
        <taxon>Vibrionaceae</taxon>
        <taxon>Vibrio</taxon>
    </lineage>
</organism>
<dbReference type="Pfam" id="PF13417">
    <property type="entry name" value="GST_N_3"/>
    <property type="match status" value="1"/>
</dbReference>
<dbReference type="PROSITE" id="PS50404">
    <property type="entry name" value="GST_NTER"/>
    <property type="match status" value="1"/>
</dbReference>
<sequence>MQLYLNETSPFSRVVVATALLSRSSPLSFVWVDPWSSPENLKRVNPFCLIPALELEDGTSLTESLCICQYLIETYQPQTLRQVTFSDTNEMQQLGTAKTLMEIAFRTAAITRYSDNDNPLIQRGKEGILGSLKQLDQMIEQHGLDAHLTNNLSTLYLHVALDYVKFRHATLFDEVVSRNIIDFMRQSPFRSILSQINIDALAQKPTYDRLFVACSL</sequence>
<dbReference type="InterPro" id="IPR036249">
    <property type="entry name" value="Thioredoxin-like_sf"/>
</dbReference>